<gene>
    <name evidence="4" type="ORF">CMMCAS07_20090</name>
</gene>
<dbReference type="EMBL" id="MDHH01000010">
    <property type="protein sequence ID" value="OUD99776.1"/>
    <property type="molecule type" value="Genomic_DNA"/>
</dbReference>
<evidence type="ECO:0000256" key="2">
    <source>
        <dbReference type="SAM" id="MobiDB-lite"/>
    </source>
</evidence>
<feature type="domain" description="Lipid/polyisoprenoid-binding YceI-like" evidence="3">
    <location>
        <begin position="14"/>
        <end position="182"/>
    </location>
</feature>
<feature type="region of interest" description="Disordered" evidence="2">
    <location>
        <begin position="186"/>
        <end position="221"/>
    </location>
</feature>
<proteinExistence type="inferred from homology"/>
<dbReference type="SMART" id="SM00867">
    <property type="entry name" value="YceI"/>
    <property type="match status" value="1"/>
</dbReference>
<dbReference type="PANTHER" id="PTHR34406:SF1">
    <property type="entry name" value="PROTEIN YCEI"/>
    <property type="match status" value="1"/>
</dbReference>
<protein>
    <recommendedName>
        <fullName evidence="3">Lipid/polyisoprenoid-binding YceI-like domain-containing protein</fullName>
    </recommendedName>
</protein>
<evidence type="ECO:0000259" key="3">
    <source>
        <dbReference type="SMART" id="SM00867"/>
    </source>
</evidence>
<organism evidence="4 5">
    <name type="scientific">Clavibacter michiganensis subsp. michiganensis</name>
    <dbReference type="NCBI Taxonomy" id="33013"/>
    <lineage>
        <taxon>Bacteria</taxon>
        <taxon>Bacillati</taxon>
        <taxon>Actinomycetota</taxon>
        <taxon>Actinomycetes</taxon>
        <taxon>Micrococcales</taxon>
        <taxon>Microbacteriaceae</taxon>
        <taxon>Clavibacter</taxon>
    </lineage>
</organism>
<dbReference type="Proteomes" id="UP000195062">
    <property type="component" value="Unassembled WGS sequence"/>
</dbReference>
<accession>A0A251XCN0</accession>
<evidence type="ECO:0000313" key="4">
    <source>
        <dbReference type="EMBL" id="OUD99776.1"/>
    </source>
</evidence>
<dbReference type="InterPro" id="IPR036761">
    <property type="entry name" value="TTHA0802/YceI-like_sf"/>
</dbReference>
<dbReference type="Gene3D" id="2.40.128.110">
    <property type="entry name" value="Lipid/polyisoprenoid-binding, YceI-like"/>
    <property type="match status" value="1"/>
</dbReference>
<sequence length="302" mass="31599">MSDTTTVPGYIAGTWTIDKTHSSVGFSIRHIMISKVKGTFKDFDAEIVTGATPEQSSVKAHATIASIDTNEPNRDQHLRTNDFFDAENNPTIDFVSTAVRVEKDGDAKVDGELTVRGVTKPVTFDVEFGGFGGDPYGNTKFGATATTVINREDFGLTYNAALETGGVLLGDKVTITLDIQAVLATPRPSSRRPGLRPAASATRGSDAPVPLAGTGASSCPDASCHGASGRGCLRSGHEAERAERLEGALDVREVPGVGDDRGGGTRDVACKSGQVVRRDEDVTAARTAVTGQAIRGHRSPAG</sequence>
<dbReference type="AlphaFoldDB" id="A0A251XCN0"/>
<keyword evidence="5" id="KW-1185">Reference proteome</keyword>
<name>A0A251XCN0_CLAMM</name>
<dbReference type="Pfam" id="PF04264">
    <property type="entry name" value="YceI"/>
    <property type="match status" value="1"/>
</dbReference>
<dbReference type="PANTHER" id="PTHR34406">
    <property type="entry name" value="PROTEIN YCEI"/>
    <property type="match status" value="1"/>
</dbReference>
<dbReference type="SUPFAM" id="SSF101874">
    <property type="entry name" value="YceI-like"/>
    <property type="match status" value="1"/>
</dbReference>
<evidence type="ECO:0000313" key="5">
    <source>
        <dbReference type="Proteomes" id="UP000195062"/>
    </source>
</evidence>
<reference evidence="4 5" key="1">
    <citation type="submission" date="2016-08" db="EMBL/GenBank/DDBJ databases">
        <title>Genome sequence of Clavibacter michiganensis subsp. michiganensis strain CASJ007.</title>
        <authorList>
            <person name="Thapa S.P."/>
            <person name="Coaker G."/>
        </authorList>
    </citation>
    <scope>NUCLEOTIDE SEQUENCE [LARGE SCALE GENOMIC DNA]</scope>
    <source>
        <strain evidence="4">CASJ007</strain>
    </source>
</reference>
<comment type="caution">
    <text evidence="4">The sequence shown here is derived from an EMBL/GenBank/DDBJ whole genome shotgun (WGS) entry which is preliminary data.</text>
</comment>
<feature type="region of interest" description="Disordered" evidence="2">
    <location>
        <begin position="281"/>
        <end position="302"/>
    </location>
</feature>
<dbReference type="InterPro" id="IPR007372">
    <property type="entry name" value="Lipid/polyisoprenoid-bd_YceI"/>
</dbReference>
<comment type="similarity">
    <text evidence="1">Belongs to the UPF0312 family.</text>
</comment>
<evidence type="ECO:0000256" key="1">
    <source>
        <dbReference type="ARBA" id="ARBA00008812"/>
    </source>
</evidence>